<dbReference type="OrthoDB" id="5403091at2759"/>
<protein>
    <submittedName>
        <fullName evidence="2">Uncharacterized protein</fullName>
    </submittedName>
</protein>
<accession>A0A2K3QDG7</accession>
<comment type="caution">
    <text evidence="2">The sequence shown here is derived from an EMBL/GenBank/DDBJ whole genome shotgun (WGS) entry which is preliminary data.</text>
</comment>
<dbReference type="Proteomes" id="UP000236621">
    <property type="component" value="Unassembled WGS sequence"/>
</dbReference>
<sequence length="358" mass="39666">MQDQMQDQMQDSPGVSAGGPPLGDHHASFLTSSPRRRESIREGIRRGDFDGLRGSMASSIANISSRFCTVGNTKEELEPLLHDLWYACYQTAMHTSHSSAELDRLAFDLCLARGRGCLKSPAQSDGSFRSFPWEDLPFFVTDMTDFWINHCATMGATQRLNLSYFLAKLASTSLDYDGLCRVALVLFRDTFETVRPLGSLAELGNATASPDATIQDLSIAALLPAAYAWIRHAGLKIFQLSVISWNDCSVTIGKGGATFTESELGRKSTSPAGFSPWRWLHWMKRLQEIADEATQAGETSLADDALNAICYMLGHVEDSGTLVETELDARPGFIRHQGRYKDYTAYTEWMQSSDCRET</sequence>
<dbReference type="PANTHER" id="PTHR38797">
    <property type="entry name" value="NUCLEAR PORE COMPLEX PROTEIN NUP85-RELATED"/>
    <property type="match status" value="1"/>
</dbReference>
<reference evidence="2 3" key="1">
    <citation type="submission" date="2017-08" db="EMBL/GenBank/DDBJ databases">
        <title>Harnessing the power of phylogenomics to disentangle the directionality and signatures of interkingdom host jumping in the parasitic fungal genus Tolypocladium.</title>
        <authorList>
            <person name="Quandt C.A."/>
            <person name="Patterson W."/>
            <person name="Spatafora J.W."/>
        </authorList>
    </citation>
    <scope>NUCLEOTIDE SEQUENCE [LARGE SCALE GENOMIC DNA]</scope>
    <source>
        <strain evidence="2 3">CBS 113982</strain>
    </source>
</reference>
<dbReference type="InterPro" id="IPR022085">
    <property type="entry name" value="OpdG"/>
</dbReference>
<organism evidence="2 3">
    <name type="scientific">Tolypocladium capitatum</name>
    <dbReference type="NCBI Taxonomy" id="45235"/>
    <lineage>
        <taxon>Eukaryota</taxon>
        <taxon>Fungi</taxon>
        <taxon>Dikarya</taxon>
        <taxon>Ascomycota</taxon>
        <taxon>Pezizomycotina</taxon>
        <taxon>Sordariomycetes</taxon>
        <taxon>Hypocreomycetidae</taxon>
        <taxon>Hypocreales</taxon>
        <taxon>Ophiocordycipitaceae</taxon>
        <taxon>Tolypocladium</taxon>
    </lineage>
</organism>
<feature type="region of interest" description="Disordered" evidence="1">
    <location>
        <begin position="1"/>
        <end position="44"/>
    </location>
</feature>
<name>A0A2K3QDG7_9HYPO</name>
<feature type="compositionally biased region" description="Low complexity" evidence="1">
    <location>
        <begin position="1"/>
        <end position="11"/>
    </location>
</feature>
<dbReference type="Pfam" id="PF12311">
    <property type="entry name" value="DUF3632"/>
    <property type="match status" value="1"/>
</dbReference>
<dbReference type="AlphaFoldDB" id="A0A2K3QDG7"/>
<gene>
    <name evidence="2" type="ORF">TCAP_04491</name>
</gene>
<evidence type="ECO:0000313" key="3">
    <source>
        <dbReference type="Proteomes" id="UP000236621"/>
    </source>
</evidence>
<feature type="compositionally biased region" description="Basic and acidic residues" evidence="1">
    <location>
        <begin position="35"/>
        <end position="44"/>
    </location>
</feature>
<dbReference type="PANTHER" id="PTHR38797:SF7">
    <property type="entry name" value="TRANSCRIPTION FACTOR DOMAIN-CONTAINING PROTEIN"/>
    <property type="match status" value="1"/>
</dbReference>
<keyword evidence="3" id="KW-1185">Reference proteome</keyword>
<proteinExistence type="predicted"/>
<evidence type="ECO:0000313" key="2">
    <source>
        <dbReference type="EMBL" id="PNY25569.1"/>
    </source>
</evidence>
<evidence type="ECO:0000256" key="1">
    <source>
        <dbReference type="SAM" id="MobiDB-lite"/>
    </source>
</evidence>
<dbReference type="EMBL" id="NRSZ01000714">
    <property type="protein sequence ID" value="PNY25569.1"/>
    <property type="molecule type" value="Genomic_DNA"/>
</dbReference>
<dbReference type="InterPro" id="IPR053204">
    <property type="entry name" value="Oxopyrrolidines_Biosynth-assoc"/>
</dbReference>